<gene>
    <name evidence="3" type="primary">Dsec\GM23417</name>
    <name evidence="3" type="ORF">Dsec_GM23417</name>
</gene>
<evidence type="ECO:0000256" key="2">
    <source>
        <dbReference type="SAM" id="SignalP"/>
    </source>
</evidence>
<reference evidence="3 4" key="1">
    <citation type="journal article" date="2007" name="Nature">
        <title>Evolution of genes and genomes on the Drosophila phylogeny.</title>
        <authorList>
            <consortium name="Drosophila 12 Genomes Consortium"/>
            <person name="Clark A.G."/>
            <person name="Eisen M.B."/>
            <person name="Smith D.R."/>
            <person name="Bergman C.M."/>
            <person name="Oliver B."/>
            <person name="Markow T.A."/>
            <person name="Kaufman T.C."/>
            <person name="Kellis M."/>
            <person name="Gelbart W."/>
            <person name="Iyer V.N."/>
            <person name="Pollard D.A."/>
            <person name="Sackton T.B."/>
            <person name="Larracuente A.M."/>
            <person name="Singh N.D."/>
            <person name="Abad J.P."/>
            <person name="Abt D.N."/>
            <person name="Adryan B."/>
            <person name="Aguade M."/>
            <person name="Akashi H."/>
            <person name="Anderson W.W."/>
            <person name="Aquadro C.F."/>
            <person name="Ardell D.H."/>
            <person name="Arguello R."/>
            <person name="Artieri C.G."/>
            <person name="Barbash D.A."/>
            <person name="Barker D."/>
            <person name="Barsanti P."/>
            <person name="Batterham P."/>
            <person name="Batzoglou S."/>
            <person name="Begun D."/>
            <person name="Bhutkar A."/>
            <person name="Blanco E."/>
            <person name="Bosak S.A."/>
            <person name="Bradley R.K."/>
            <person name="Brand A.D."/>
            <person name="Brent M.R."/>
            <person name="Brooks A.N."/>
            <person name="Brown R.H."/>
            <person name="Butlin R.K."/>
            <person name="Caggese C."/>
            <person name="Calvi B.R."/>
            <person name="Bernardo de Carvalho A."/>
            <person name="Caspi A."/>
            <person name="Castrezana S."/>
            <person name="Celniker S.E."/>
            <person name="Chang J.L."/>
            <person name="Chapple C."/>
            <person name="Chatterji S."/>
            <person name="Chinwalla A."/>
            <person name="Civetta A."/>
            <person name="Clifton S.W."/>
            <person name="Comeron J.M."/>
            <person name="Costello J.C."/>
            <person name="Coyne J.A."/>
            <person name="Daub J."/>
            <person name="David R.G."/>
            <person name="Delcher A.L."/>
            <person name="Delehaunty K."/>
            <person name="Do C.B."/>
            <person name="Ebling H."/>
            <person name="Edwards K."/>
            <person name="Eickbush T."/>
            <person name="Evans J.D."/>
            <person name="Filipski A."/>
            <person name="Findeiss S."/>
            <person name="Freyhult E."/>
            <person name="Fulton L."/>
            <person name="Fulton R."/>
            <person name="Garcia A.C."/>
            <person name="Gardiner A."/>
            <person name="Garfield D.A."/>
            <person name="Garvin B.E."/>
            <person name="Gibson G."/>
            <person name="Gilbert D."/>
            <person name="Gnerre S."/>
            <person name="Godfrey J."/>
            <person name="Good R."/>
            <person name="Gotea V."/>
            <person name="Gravely B."/>
            <person name="Greenberg A.J."/>
            <person name="Griffiths-Jones S."/>
            <person name="Gross S."/>
            <person name="Guigo R."/>
            <person name="Gustafson E.A."/>
            <person name="Haerty W."/>
            <person name="Hahn M.W."/>
            <person name="Halligan D.L."/>
            <person name="Halpern A.L."/>
            <person name="Halter G.M."/>
            <person name="Han M.V."/>
            <person name="Heger A."/>
            <person name="Hillier L."/>
            <person name="Hinrichs A.S."/>
            <person name="Holmes I."/>
            <person name="Hoskins R.A."/>
            <person name="Hubisz M.J."/>
            <person name="Hultmark D."/>
            <person name="Huntley M.A."/>
            <person name="Jaffe D.B."/>
            <person name="Jagadeeshan S."/>
            <person name="Jeck W.R."/>
            <person name="Johnson J."/>
            <person name="Jones C.D."/>
            <person name="Jordan W.C."/>
            <person name="Karpen G.H."/>
            <person name="Kataoka E."/>
            <person name="Keightley P.D."/>
            <person name="Kheradpour P."/>
            <person name="Kirkness E.F."/>
            <person name="Koerich L.B."/>
            <person name="Kristiansen K."/>
            <person name="Kudrna D."/>
            <person name="Kulathinal R.J."/>
            <person name="Kumar S."/>
            <person name="Kwok R."/>
            <person name="Lander E."/>
            <person name="Langley C.H."/>
            <person name="Lapoint R."/>
            <person name="Lazzaro B.P."/>
            <person name="Lee S.J."/>
            <person name="Levesque L."/>
            <person name="Li R."/>
            <person name="Lin C.F."/>
            <person name="Lin M.F."/>
            <person name="Lindblad-Toh K."/>
            <person name="Llopart A."/>
            <person name="Long M."/>
            <person name="Low L."/>
            <person name="Lozovsky E."/>
            <person name="Lu J."/>
            <person name="Luo M."/>
            <person name="Machado C.A."/>
            <person name="Makalowski W."/>
            <person name="Marzo M."/>
            <person name="Matsuda M."/>
            <person name="Matzkin L."/>
            <person name="McAllister B."/>
            <person name="McBride C.S."/>
            <person name="McKernan B."/>
            <person name="McKernan K."/>
            <person name="Mendez-Lago M."/>
            <person name="Minx P."/>
            <person name="Mollenhauer M.U."/>
            <person name="Montooth K."/>
            <person name="Mount S.M."/>
            <person name="Mu X."/>
            <person name="Myers E."/>
            <person name="Negre B."/>
            <person name="Newfeld S."/>
            <person name="Nielsen R."/>
            <person name="Noor M.A."/>
            <person name="O'Grady P."/>
            <person name="Pachter L."/>
            <person name="Papaceit M."/>
            <person name="Parisi M.J."/>
            <person name="Parisi M."/>
            <person name="Parts L."/>
            <person name="Pedersen J.S."/>
            <person name="Pesole G."/>
            <person name="Phillippy A.M."/>
            <person name="Ponting C.P."/>
            <person name="Pop M."/>
            <person name="Porcelli D."/>
            <person name="Powell J.R."/>
            <person name="Prohaska S."/>
            <person name="Pruitt K."/>
            <person name="Puig M."/>
            <person name="Quesneville H."/>
            <person name="Ram K.R."/>
            <person name="Rand D."/>
            <person name="Rasmussen M.D."/>
            <person name="Reed L.K."/>
            <person name="Reenan R."/>
            <person name="Reily A."/>
            <person name="Remington K.A."/>
            <person name="Rieger T.T."/>
            <person name="Ritchie M.G."/>
            <person name="Robin C."/>
            <person name="Rogers Y.H."/>
            <person name="Rohde C."/>
            <person name="Rozas J."/>
            <person name="Rubenfield M.J."/>
            <person name="Ruiz A."/>
            <person name="Russo S."/>
            <person name="Salzberg S.L."/>
            <person name="Sanchez-Gracia A."/>
            <person name="Saranga D.J."/>
            <person name="Sato H."/>
            <person name="Schaeffer S.W."/>
            <person name="Schatz M.C."/>
            <person name="Schlenke T."/>
            <person name="Schwartz R."/>
            <person name="Segarra C."/>
            <person name="Singh R.S."/>
            <person name="Sirot L."/>
            <person name="Sirota M."/>
            <person name="Sisneros N.B."/>
            <person name="Smith C.D."/>
            <person name="Smith T.F."/>
            <person name="Spieth J."/>
            <person name="Stage D.E."/>
            <person name="Stark A."/>
            <person name="Stephan W."/>
            <person name="Strausberg R.L."/>
            <person name="Strempel S."/>
            <person name="Sturgill D."/>
            <person name="Sutton G."/>
            <person name="Sutton G.G."/>
            <person name="Tao W."/>
            <person name="Teichmann S."/>
            <person name="Tobari Y.N."/>
            <person name="Tomimura Y."/>
            <person name="Tsolas J.M."/>
            <person name="Valente V.L."/>
            <person name="Venter E."/>
            <person name="Venter J.C."/>
            <person name="Vicario S."/>
            <person name="Vieira F.G."/>
            <person name="Vilella A.J."/>
            <person name="Villasante A."/>
            <person name="Walenz B."/>
            <person name="Wang J."/>
            <person name="Wasserman M."/>
            <person name="Watts T."/>
            <person name="Wilson D."/>
            <person name="Wilson R.K."/>
            <person name="Wing R.A."/>
            <person name="Wolfner M.F."/>
            <person name="Wong A."/>
            <person name="Wong G.K."/>
            <person name="Wu C.I."/>
            <person name="Wu G."/>
            <person name="Yamamoto D."/>
            <person name="Yang H.P."/>
            <person name="Yang S.P."/>
            <person name="Yorke J.A."/>
            <person name="Yoshida K."/>
            <person name="Zdobnov E."/>
            <person name="Zhang P."/>
            <person name="Zhang Y."/>
            <person name="Zimin A.V."/>
            <person name="Baldwin J."/>
            <person name="Abdouelleil A."/>
            <person name="Abdulkadir J."/>
            <person name="Abebe A."/>
            <person name="Abera B."/>
            <person name="Abreu J."/>
            <person name="Acer S.C."/>
            <person name="Aftuck L."/>
            <person name="Alexander A."/>
            <person name="An P."/>
            <person name="Anderson E."/>
            <person name="Anderson S."/>
            <person name="Arachi H."/>
            <person name="Azer M."/>
            <person name="Bachantsang P."/>
            <person name="Barry A."/>
            <person name="Bayul T."/>
            <person name="Berlin A."/>
            <person name="Bessette D."/>
            <person name="Bloom T."/>
            <person name="Blye J."/>
            <person name="Boguslavskiy L."/>
            <person name="Bonnet C."/>
            <person name="Boukhgalter B."/>
            <person name="Bourzgui I."/>
            <person name="Brown A."/>
            <person name="Cahill P."/>
            <person name="Channer S."/>
            <person name="Cheshatsang Y."/>
            <person name="Chuda L."/>
            <person name="Citroen M."/>
            <person name="Collymore A."/>
            <person name="Cooke P."/>
            <person name="Costello M."/>
            <person name="D'Aco K."/>
            <person name="Daza R."/>
            <person name="De Haan G."/>
            <person name="DeGray S."/>
            <person name="DeMaso C."/>
            <person name="Dhargay N."/>
            <person name="Dooley K."/>
            <person name="Dooley E."/>
            <person name="Doricent M."/>
            <person name="Dorje P."/>
            <person name="Dorjee K."/>
            <person name="Dupes A."/>
            <person name="Elong R."/>
            <person name="Falk J."/>
            <person name="Farina A."/>
            <person name="Faro S."/>
            <person name="Ferguson D."/>
            <person name="Fisher S."/>
            <person name="Foley C.D."/>
            <person name="Franke A."/>
            <person name="Friedrich D."/>
            <person name="Gadbois L."/>
            <person name="Gearin G."/>
            <person name="Gearin C.R."/>
            <person name="Giannoukos G."/>
            <person name="Goode T."/>
            <person name="Graham J."/>
            <person name="Grandbois E."/>
            <person name="Grewal S."/>
            <person name="Gyaltsen K."/>
            <person name="Hafez N."/>
            <person name="Hagos B."/>
            <person name="Hall J."/>
            <person name="Henson C."/>
            <person name="Hollinger A."/>
            <person name="Honan T."/>
            <person name="Huard M.D."/>
            <person name="Hughes L."/>
            <person name="Hurhula B."/>
            <person name="Husby M.E."/>
            <person name="Kamat A."/>
            <person name="Kanga B."/>
            <person name="Kashin S."/>
            <person name="Khazanovich D."/>
            <person name="Kisner P."/>
            <person name="Lance K."/>
            <person name="Lara M."/>
            <person name="Lee W."/>
            <person name="Lennon N."/>
            <person name="Letendre F."/>
            <person name="LeVine R."/>
            <person name="Lipovsky A."/>
            <person name="Liu X."/>
            <person name="Liu J."/>
            <person name="Liu S."/>
            <person name="Lokyitsang T."/>
            <person name="Lokyitsang Y."/>
            <person name="Lubonja R."/>
            <person name="Lui A."/>
            <person name="MacDonald P."/>
            <person name="Magnisalis V."/>
            <person name="Maru K."/>
            <person name="Matthews C."/>
            <person name="McCusker W."/>
            <person name="McDonough S."/>
            <person name="Mehta T."/>
            <person name="Meldrim J."/>
            <person name="Meneus L."/>
            <person name="Mihai O."/>
            <person name="Mihalev A."/>
            <person name="Mihova T."/>
            <person name="Mittelman R."/>
            <person name="Mlenga V."/>
            <person name="Montmayeur A."/>
            <person name="Mulrain L."/>
            <person name="Navidi A."/>
            <person name="Naylor J."/>
            <person name="Negash T."/>
            <person name="Nguyen T."/>
            <person name="Nguyen N."/>
            <person name="Nicol R."/>
            <person name="Norbu C."/>
            <person name="Norbu N."/>
            <person name="Novod N."/>
            <person name="O'Neill B."/>
            <person name="Osman S."/>
            <person name="Markiewicz E."/>
            <person name="Oyono O.L."/>
            <person name="Patti C."/>
            <person name="Phunkhang P."/>
            <person name="Pierre F."/>
            <person name="Priest M."/>
            <person name="Raghuraman S."/>
            <person name="Rege F."/>
            <person name="Reyes R."/>
            <person name="Rise C."/>
            <person name="Rogov P."/>
            <person name="Ross K."/>
            <person name="Ryan E."/>
            <person name="Settipalli S."/>
            <person name="Shea T."/>
            <person name="Sherpa N."/>
            <person name="Shi L."/>
            <person name="Shih D."/>
            <person name="Sparrow T."/>
            <person name="Spaulding J."/>
            <person name="Stalker J."/>
            <person name="Stange-Thomann N."/>
            <person name="Stavropoulos S."/>
            <person name="Stone C."/>
            <person name="Strader C."/>
            <person name="Tesfaye S."/>
            <person name="Thomson T."/>
            <person name="Thoulutsang Y."/>
            <person name="Thoulutsang D."/>
            <person name="Topham K."/>
            <person name="Topping I."/>
            <person name="Tsamla T."/>
            <person name="Vassiliev H."/>
            <person name="Vo A."/>
            <person name="Wangchuk T."/>
            <person name="Wangdi T."/>
            <person name="Weiand M."/>
            <person name="Wilkinson J."/>
            <person name="Wilson A."/>
            <person name="Yadav S."/>
            <person name="Young G."/>
            <person name="Yu Q."/>
            <person name="Zembek L."/>
            <person name="Zhong D."/>
            <person name="Zimmer A."/>
            <person name="Zwirko Z."/>
            <person name="Jaffe D.B."/>
            <person name="Alvarez P."/>
            <person name="Brockman W."/>
            <person name="Butler J."/>
            <person name="Chin C."/>
            <person name="Gnerre S."/>
            <person name="Grabherr M."/>
            <person name="Kleber M."/>
            <person name="Mauceli E."/>
            <person name="MacCallum I."/>
        </authorList>
    </citation>
    <scope>NUCLEOTIDE SEQUENCE [LARGE SCALE GENOMIC DNA]</scope>
    <source>
        <strain evidence="4">Rob3c / Tucson 14021-0248.25</strain>
    </source>
</reference>
<dbReference type="EMBL" id="CH676515">
    <property type="protein sequence ID" value="EDW53689.1"/>
    <property type="molecule type" value="Genomic_DNA"/>
</dbReference>
<evidence type="ECO:0000313" key="4">
    <source>
        <dbReference type="Proteomes" id="UP000001292"/>
    </source>
</evidence>
<organism evidence="4">
    <name type="scientific">Drosophila sechellia</name>
    <name type="common">Fruit fly</name>
    <dbReference type="NCBI Taxonomy" id="7238"/>
    <lineage>
        <taxon>Eukaryota</taxon>
        <taxon>Metazoa</taxon>
        <taxon>Ecdysozoa</taxon>
        <taxon>Arthropoda</taxon>
        <taxon>Hexapoda</taxon>
        <taxon>Insecta</taxon>
        <taxon>Pterygota</taxon>
        <taxon>Neoptera</taxon>
        <taxon>Endopterygota</taxon>
        <taxon>Diptera</taxon>
        <taxon>Brachycera</taxon>
        <taxon>Muscomorpha</taxon>
        <taxon>Ephydroidea</taxon>
        <taxon>Drosophilidae</taxon>
        <taxon>Drosophila</taxon>
        <taxon>Sophophora</taxon>
    </lineage>
</organism>
<evidence type="ECO:0000313" key="3">
    <source>
        <dbReference type="EMBL" id="EDW53689.1"/>
    </source>
</evidence>
<sequence length="104" mass="11277">MSSFGCLLWSLLGGRALDSALSRRLLWRSSLSRYRLESMFIAWKTVVSLRCCSAAVDVETLAPTASMTATSQKTIDFISVLAQRAGAKSPSGSPHRQAPCLLVE</sequence>
<accession>B4INQ1</accession>
<dbReference type="AlphaFoldDB" id="B4INQ1"/>
<keyword evidence="4" id="KW-1185">Reference proteome</keyword>
<protein>
    <submittedName>
        <fullName evidence="3">GM23417</fullName>
    </submittedName>
</protein>
<feature type="chain" id="PRO_5002807624" evidence="2">
    <location>
        <begin position="17"/>
        <end position="104"/>
    </location>
</feature>
<feature type="signal peptide" evidence="2">
    <location>
        <begin position="1"/>
        <end position="16"/>
    </location>
</feature>
<name>B4INQ1_DROSE</name>
<evidence type="ECO:0000256" key="1">
    <source>
        <dbReference type="SAM" id="MobiDB-lite"/>
    </source>
</evidence>
<dbReference type="HOGENOM" id="CLU_2252827_0_0_1"/>
<proteinExistence type="predicted"/>
<keyword evidence="2" id="KW-0732">Signal</keyword>
<feature type="region of interest" description="Disordered" evidence="1">
    <location>
        <begin position="85"/>
        <end position="104"/>
    </location>
</feature>
<dbReference type="Proteomes" id="UP000001292">
    <property type="component" value="Unassembled WGS sequence"/>
</dbReference>